<proteinExistence type="predicted"/>
<feature type="compositionally biased region" description="Gly residues" evidence="1">
    <location>
        <begin position="189"/>
        <end position="204"/>
    </location>
</feature>
<dbReference type="AlphaFoldDB" id="A0AAV4HV92"/>
<evidence type="ECO:0000313" key="3">
    <source>
        <dbReference type="EMBL" id="GFS02128.1"/>
    </source>
</evidence>
<reference evidence="3 4" key="1">
    <citation type="journal article" date="2021" name="Elife">
        <title>Chloroplast acquisition without the gene transfer in kleptoplastic sea slugs, Plakobranchus ocellatus.</title>
        <authorList>
            <person name="Maeda T."/>
            <person name="Takahashi S."/>
            <person name="Yoshida T."/>
            <person name="Shimamura S."/>
            <person name="Takaki Y."/>
            <person name="Nagai Y."/>
            <person name="Toyoda A."/>
            <person name="Suzuki Y."/>
            <person name="Arimoto A."/>
            <person name="Ishii H."/>
            <person name="Satoh N."/>
            <person name="Nishiyama T."/>
            <person name="Hasebe M."/>
            <person name="Maruyama T."/>
            <person name="Minagawa J."/>
            <person name="Obokata J."/>
            <person name="Shigenobu S."/>
        </authorList>
    </citation>
    <scope>NUCLEOTIDE SEQUENCE [LARGE SCALE GENOMIC DNA]</scope>
</reference>
<feature type="compositionally biased region" description="Basic and acidic residues" evidence="1">
    <location>
        <begin position="98"/>
        <end position="107"/>
    </location>
</feature>
<protein>
    <submittedName>
        <fullName evidence="3">Uncharacterized protein</fullName>
    </submittedName>
</protein>
<keyword evidence="4" id="KW-1185">Reference proteome</keyword>
<comment type="caution">
    <text evidence="3">The sequence shown here is derived from an EMBL/GenBank/DDBJ whole genome shotgun (WGS) entry which is preliminary data.</text>
</comment>
<feature type="region of interest" description="Disordered" evidence="1">
    <location>
        <begin position="87"/>
        <end position="107"/>
    </location>
</feature>
<gene>
    <name evidence="3" type="ORF">ElyMa_001115700</name>
</gene>
<feature type="compositionally biased region" description="Basic and acidic residues" evidence="1">
    <location>
        <begin position="139"/>
        <end position="149"/>
    </location>
</feature>
<feature type="signal peptide" evidence="2">
    <location>
        <begin position="1"/>
        <end position="24"/>
    </location>
</feature>
<keyword evidence="2" id="KW-0732">Signal</keyword>
<dbReference type="Proteomes" id="UP000762676">
    <property type="component" value="Unassembled WGS sequence"/>
</dbReference>
<evidence type="ECO:0000256" key="1">
    <source>
        <dbReference type="SAM" id="MobiDB-lite"/>
    </source>
</evidence>
<feature type="region of interest" description="Disordered" evidence="1">
    <location>
        <begin position="173"/>
        <end position="232"/>
    </location>
</feature>
<evidence type="ECO:0000313" key="4">
    <source>
        <dbReference type="Proteomes" id="UP000762676"/>
    </source>
</evidence>
<feature type="chain" id="PRO_5043382981" evidence="2">
    <location>
        <begin position="25"/>
        <end position="232"/>
    </location>
</feature>
<feature type="region of interest" description="Disordered" evidence="1">
    <location>
        <begin position="25"/>
        <end position="67"/>
    </location>
</feature>
<feature type="compositionally biased region" description="Basic and acidic residues" evidence="1">
    <location>
        <begin position="221"/>
        <end position="232"/>
    </location>
</feature>
<feature type="region of interest" description="Disordered" evidence="1">
    <location>
        <begin position="127"/>
        <end position="149"/>
    </location>
</feature>
<dbReference type="EMBL" id="BMAT01002221">
    <property type="protein sequence ID" value="GFS02128.1"/>
    <property type="molecule type" value="Genomic_DNA"/>
</dbReference>
<name>A0AAV4HV92_9GAST</name>
<evidence type="ECO:0000256" key="2">
    <source>
        <dbReference type="SAM" id="SignalP"/>
    </source>
</evidence>
<sequence length="232" mass="27032">MGEKTPSKMLLLLVSSMMAVAVLASPASKRHARSAPDAAPQNGGEELGYGNRGYSNDGPGWNEDWMKDLPPEIRQRIENMHKRFPPEVREKDDEEEDWPHNMSRERPQWQQDWIDERPSHFDDDFKEFDEQYPGRTHHRGYDDSRDNDIMQRIRERQEYLRRRAEREWNNPNLEARRSPFNGPNWGDEPGYGNGYGGNHGGGYGSNTEWGNENDGPTGYRDWAHGYDNRQVV</sequence>
<accession>A0AAV4HV92</accession>
<organism evidence="3 4">
    <name type="scientific">Elysia marginata</name>
    <dbReference type="NCBI Taxonomy" id="1093978"/>
    <lineage>
        <taxon>Eukaryota</taxon>
        <taxon>Metazoa</taxon>
        <taxon>Spiralia</taxon>
        <taxon>Lophotrochozoa</taxon>
        <taxon>Mollusca</taxon>
        <taxon>Gastropoda</taxon>
        <taxon>Heterobranchia</taxon>
        <taxon>Euthyneura</taxon>
        <taxon>Panpulmonata</taxon>
        <taxon>Sacoglossa</taxon>
        <taxon>Placobranchoidea</taxon>
        <taxon>Plakobranchidae</taxon>
        <taxon>Elysia</taxon>
    </lineage>
</organism>